<organism evidence="13">
    <name type="scientific">Glycine max</name>
    <name type="common">Soybean</name>
    <name type="synonym">Glycine hispida</name>
    <dbReference type="NCBI Taxonomy" id="3847"/>
    <lineage>
        <taxon>Eukaryota</taxon>
        <taxon>Viridiplantae</taxon>
        <taxon>Streptophyta</taxon>
        <taxon>Embryophyta</taxon>
        <taxon>Tracheophyta</taxon>
        <taxon>Spermatophyta</taxon>
        <taxon>Magnoliopsida</taxon>
        <taxon>eudicotyledons</taxon>
        <taxon>Gunneridae</taxon>
        <taxon>Pentapetalae</taxon>
        <taxon>rosids</taxon>
        <taxon>fabids</taxon>
        <taxon>Fabales</taxon>
        <taxon>Fabaceae</taxon>
        <taxon>Papilionoideae</taxon>
        <taxon>50 kb inversion clade</taxon>
        <taxon>NPAAA clade</taxon>
        <taxon>indigoferoid/millettioid clade</taxon>
        <taxon>Phaseoleae</taxon>
        <taxon>Glycine</taxon>
        <taxon>Glycine subgen. Soja</taxon>
    </lineage>
</organism>
<comment type="similarity">
    <text evidence="1">Belongs to the synaptobrevin family.</text>
</comment>
<evidence type="ECO:0000313" key="14">
    <source>
        <dbReference type="Proteomes" id="UP000008827"/>
    </source>
</evidence>
<dbReference type="GO" id="GO:0016192">
    <property type="term" value="P:vesicle-mediated transport"/>
    <property type="evidence" value="ECO:0007669"/>
    <property type="project" value="InterPro"/>
</dbReference>
<evidence type="ECO:0000256" key="5">
    <source>
        <dbReference type="ARBA" id="ARBA00022989"/>
    </source>
</evidence>
<reference evidence="13" key="2">
    <citation type="submission" date="2018-02" db="UniProtKB">
        <authorList>
            <consortium name="EnsemblPlants"/>
        </authorList>
    </citation>
    <scope>IDENTIFICATION</scope>
    <source>
        <strain evidence="13">Williams 82</strain>
    </source>
</reference>
<proteinExistence type="inferred from homology"/>
<evidence type="ECO:0000256" key="3">
    <source>
        <dbReference type="ARBA" id="ARBA00022692"/>
    </source>
</evidence>
<dbReference type="Pfam" id="PF13774">
    <property type="entry name" value="Longin"/>
    <property type="match status" value="1"/>
</dbReference>
<dbReference type="SMR" id="I1NFE1"/>
<keyword evidence="6" id="KW-0472">Membrane</keyword>
<dbReference type="GO" id="GO:0005737">
    <property type="term" value="C:cytoplasm"/>
    <property type="evidence" value="ECO:0007669"/>
    <property type="project" value="UniProtKB-ARBA"/>
</dbReference>
<feature type="domain" description="V-SNARE coiled-coil homology" evidence="11">
    <location>
        <begin position="149"/>
        <end position="226"/>
    </location>
</feature>
<dbReference type="PROSITE" id="PS50892">
    <property type="entry name" value="V_SNARE"/>
    <property type="match status" value="1"/>
</dbReference>
<evidence type="ECO:0000256" key="8">
    <source>
        <dbReference type="ARBA" id="ARBA00046280"/>
    </source>
</evidence>
<dbReference type="STRING" id="3847.I1NFE1"/>
<evidence type="ECO:0000259" key="10">
    <source>
        <dbReference type="PROSITE" id="PS50859"/>
    </source>
</evidence>
<dbReference type="PANTHER" id="PTHR21136:SF169">
    <property type="entry name" value="VESICLE-ASSOCIATED MEMBRANE PROTEIN 727"/>
    <property type="match status" value="1"/>
</dbReference>
<evidence type="ECO:0000256" key="9">
    <source>
        <dbReference type="PROSITE-ProRule" id="PRU00290"/>
    </source>
</evidence>
<dbReference type="AlphaFoldDB" id="I1NFE1"/>
<dbReference type="SMART" id="SM01270">
    <property type="entry name" value="Longin"/>
    <property type="match status" value="1"/>
</dbReference>
<keyword evidence="14" id="KW-1185">Reference proteome</keyword>
<dbReference type="InterPro" id="IPR001388">
    <property type="entry name" value="Synaptobrevin-like"/>
</dbReference>
<dbReference type="CDD" id="cd15843">
    <property type="entry name" value="R-SNARE"/>
    <property type="match status" value="1"/>
</dbReference>
<dbReference type="PANTHER" id="PTHR21136">
    <property type="entry name" value="SNARE PROTEINS"/>
    <property type="match status" value="1"/>
</dbReference>
<dbReference type="Pfam" id="PF00957">
    <property type="entry name" value="Synaptobrevin"/>
    <property type="match status" value="1"/>
</dbReference>
<dbReference type="Gramene" id="KRG90750">
    <property type="protein sequence ID" value="KRG90750"/>
    <property type="gene ID" value="GLYMA_20G111100"/>
</dbReference>
<keyword evidence="2" id="KW-0813">Transport</keyword>
<evidence type="ECO:0000256" key="1">
    <source>
        <dbReference type="ARBA" id="ARBA00008025"/>
    </source>
</evidence>
<dbReference type="PRINTS" id="PR00219">
    <property type="entry name" value="SYNAPTOBREVN"/>
</dbReference>
<dbReference type="PaxDb" id="3847-GLYMA20G24540.1"/>
<dbReference type="Proteomes" id="UP000008827">
    <property type="component" value="Chromosome 20"/>
</dbReference>
<comment type="subcellular location">
    <subcellularLocation>
        <location evidence="8">Endomembrane system</location>
        <topology evidence="8">Single-pass type IV membrane protein</topology>
    </subcellularLocation>
</comment>
<evidence type="ECO:0000259" key="11">
    <source>
        <dbReference type="PROSITE" id="PS50892"/>
    </source>
</evidence>
<dbReference type="EMBL" id="CM000853">
    <property type="protein sequence ID" value="KRG90750.1"/>
    <property type="molecule type" value="Genomic_DNA"/>
</dbReference>
<keyword evidence="9" id="KW-0175">Coiled coil</keyword>
<dbReference type="Gene3D" id="3.30.450.50">
    <property type="entry name" value="Longin domain"/>
    <property type="match status" value="1"/>
</dbReference>
<dbReference type="FunFam" id="3.30.450.50:FF:000014">
    <property type="entry name" value="vesicle-associated membrane protein 727"/>
    <property type="match status" value="1"/>
</dbReference>
<feature type="domain" description="Longin" evidence="10">
    <location>
        <begin position="6"/>
        <end position="133"/>
    </location>
</feature>
<dbReference type="InterPro" id="IPR010908">
    <property type="entry name" value="Longin_dom"/>
</dbReference>
<evidence type="ECO:0008006" key="15">
    <source>
        <dbReference type="Google" id="ProtNLM"/>
    </source>
</evidence>
<dbReference type="InterPro" id="IPR051097">
    <property type="entry name" value="Synaptobrevin-like_transport"/>
</dbReference>
<dbReference type="PROSITE" id="PS50859">
    <property type="entry name" value="LONGIN"/>
    <property type="match status" value="1"/>
</dbReference>
<dbReference type="GO" id="GO:0012505">
    <property type="term" value="C:endomembrane system"/>
    <property type="evidence" value="ECO:0007669"/>
    <property type="project" value="UniProtKB-SubCell"/>
</dbReference>
<evidence type="ECO:0000256" key="2">
    <source>
        <dbReference type="ARBA" id="ARBA00022448"/>
    </source>
</evidence>
<dbReference type="PROSITE" id="PS00417">
    <property type="entry name" value="SYNAPTOBREVIN"/>
    <property type="match status" value="1"/>
</dbReference>
<accession>I1NFE1</accession>
<dbReference type="GO" id="GO:0015031">
    <property type="term" value="P:protein transport"/>
    <property type="evidence" value="ECO:0007669"/>
    <property type="project" value="UniProtKB-KW"/>
</dbReference>
<dbReference type="InterPro" id="IPR042855">
    <property type="entry name" value="V_SNARE_CC"/>
</dbReference>
<protein>
    <recommendedName>
        <fullName evidence="15">Longin domain-containing protein</fullName>
    </recommendedName>
</protein>
<comment type="function">
    <text evidence="7">Involved in the targeting and/or fusion of transport vesicles to their target membrane.</text>
</comment>
<keyword evidence="4" id="KW-0653">Protein transport</keyword>
<dbReference type="InterPro" id="IPR011012">
    <property type="entry name" value="Longin-like_dom_sf"/>
</dbReference>
<dbReference type="EnsemblPlants" id="KRG90750">
    <property type="protein sequence ID" value="KRG90750"/>
    <property type="gene ID" value="GLYMA_20G111100"/>
</dbReference>
<evidence type="ECO:0000313" key="13">
    <source>
        <dbReference type="EnsemblPlants" id="KRG90750"/>
    </source>
</evidence>
<evidence type="ECO:0000256" key="4">
    <source>
        <dbReference type="ARBA" id="ARBA00022927"/>
    </source>
</evidence>
<dbReference type="eggNOG" id="KOG0859">
    <property type="taxonomic scope" value="Eukaryota"/>
</dbReference>
<dbReference type="FunFam" id="1.20.5.110:FF:000109">
    <property type="entry name" value="Vesicle-associated membrane protein 722"/>
    <property type="match status" value="1"/>
</dbReference>
<dbReference type="SUPFAM" id="SSF64356">
    <property type="entry name" value="SNARE-like"/>
    <property type="match status" value="1"/>
</dbReference>
<name>I1NFE1_SOYBN</name>
<reference evidence="12" key="3">
    <citation type="submission" date="2018-07" db="EMBL/GenBank/DDBJ databases">
        <title>WGS assembly of Glycine max.</title>
        <authorList>
            <person name="Schmutz J."/>
            <person name="Cannon S."/>
            <person name="Schlueter J."/>
            <person name="Ma J."/>
            <person name="Mitros T."/>
            <person name="Nelson W."/>
            <person name="Hyten D."/>
            <person name="Song Q."/>
            <person name="Thelen J."/>
            <person name="Cheng J."/>
            <person name="Xu D."/>
            <person name="Hellsten U."/>
            <person name="May G."/>
            <person name="Yu Y."/>
            <person name="Sakurai T."/>
            <person name="Umezawa T."/>
            <person name="Bhattacharyya M."/>
            <person name="Sandhu D."/>
            <person name="Valliyodan B."/>
            <person name="Lindquist E."/>
            <person name="Peto M."/>
            <person name="Grant D."/>
            <person name="Shu S."/>
            <person name="Goodstein D."/>
            <person name="Barry K."/>
            <person name="Futrell-Griggs M."/>
            <person name="Abernathy B."/>
            <person name="Du J."/>
            <person name="Tian Z."/>
            <person name="Zhu L."/>
            <person name="Gill N."/>
            <person name="Joshi T."/>
            <person name="Libault M."/>
            <person name="Sethuraman A."/>
            <person name="Zhang X."/>
            <person name="Shinozaki K."/>
            <person name="Nguyen H."/>
            <person name="Wing R."/>
            <person name="Cregan P."/>
            <person name="Specht J."/>
            <person name="Grimwood J."/>
            <person name="Rokhsar D."/>
            <person name="Stacey G."/>
            <person name="Shoemaker R."/>
            <person name="Jackson S."/>
        </authorList>
    </citation>
    <scope>NUCLEOTIDE SEQUENCE</scope>
    <source>
        <tissue evidence="12">Callus</tissue>
    </source>
</reference>
<dbReference type="Gene3D" id="1.20.5.110">
    <property type="match status" value="1"/>
</dbReference>
<sequence length="253" mass="28933">MSQRGLIYSFVAKGTVVLAEHTQYTGNFSTIAVQCLQKLPSNSSKYTYSCDGHTFNFLLDTGFVFLVVADESAGRSVPFVFLERVKDDFMKRYGASIKNEGAHPLADDDDDDDLFEDRFSIAYNLDREFGPALKEHMQYCMNHPEEMSKLSKLKAQITEVKGIMMDNIEKVLDRGEKIELLVDKTENLQFQVCIIIIILIKHLYLSFLNKSFVYPKETLVFESTWPNSPVILLMLLYFPFKFRLTASRGRAGS</sequence>
<dbReference type="ExpressionAtlas" id="I1NFE1">
    <property type="expression patterns" value="baseline and differential"/>
</dbReference>
<keyword evidence="3" id="KW-0812">Transmembrane</keyword>
<evidence type="ECO:0000256" key="7">
    <source>
        <dbReference type="ARBA" id="ARBA00037493"/>
    </source>
</evidence>
<evidence type="ECO:0000313" key="12">
    <source>
        <dbReference type="EMBL" id="KRG90750.1"/>
    </source>
</evidence>
<dbReference type="CDD" id="cd14824">
    <property type="entry name" value="Longin"/>
    <property type="match status" value="1"/>
</dbReference>
<keyword evidence="5" id="KW-1133">Transmembrane helix</keyword>
<gene>
    <name evidence="13" type="primary">LOC100806307</name>
    <name evidence="12" type="ORF">GLYMA_20G111100</name>
</gene>
<reference evidence="12 13" key="1">
    <citation type="journal article" date="2010" name="Nature">
        <title>Genome sequence of the palaeopolyploid soybean.</title>
        <authorList>
            <person name="Schmutz J."/>
            <person name="Cannon S.B."/>
            <person name="Schlueter J."/>
            <person name="Ma J."/>
            <person name="Mitros T."/>
            <person name="Nelson W."/>
            <person name="Hyten D.L."/>
            <person name="Song Q."/>
            <person name="Thelen J.J."/>
            <person name="Cheng J."/>
            <person name="Xu D."/>
            <person name="Hellsten U."/>
            <person name="May G.D."/>
            <person name="Yu Y."/>
            <person name="Sakurai T."/>
            <person name="Umezawa T."/>
            <person name="Bhattacharyya M.K."/>
            <person name="Sandhu D."/>
            <person name="Valliyodan B."/>
            <person name="Lindquist E."/>
            <person name="Peto M."/>
            <person name="Grant D."/>
            <person name="Shu S."/>
            <person name="Goodstein D."/>
            <person name="Barry K."/>
            <person name="Futrell-Griggs M."/>
            <person name="Abernathy B."/>
            <person name="Du J."/>
            <person name="Tian Z."/>
            <person name="Zhu L."/>
            <person name="Gill N."/>
            <person name="Joshi T."/>
            <person name="Libault M."/>
            <person name="Sethuraman A."/>
            <person name="Zhang X.-C."/>
            <person name="Shinozaki K."/>
            <person name="Nguyen H.T."/>
            <person name="Wing R.A."/>
            <person name="Cregan P."/>
            <person name="Specht J."/>
            <person name="Grimwood J."/>
            <person name="Rokhsar D."/>
            <person name="Stacey G."/>
            <person name="Shoemaker R.C."/>
            <person name="Jackson S.A."/>
        </authorList>
    </citation>
    <scope>NUCLEOTIDE SEQUENCE [LARGE SCALE GENOMIC DNA]</scope>
    <source>
        <strain evidence="13">cv. Williams 82</strain>
        <tissue evidence="12">Callus</tissue>
    </source>
</reference>
<evidence type="ECO:0000256" key="6">
    <source>
        <dbReference type="ARBA" id="ARBA00023136"/>
    </source>
</evidence>
<dbReference type="GO" id="GO:0016020">
    <property type="term" value="C:membrane"/>
    <property type="evidence" value="ECO:0007669"/>
    <property type="project" value="InterPro"/>
</dbReference>
<dbReference type="SUPFAM" id="SSF58038">
    <property type="entry name" value="SNARE fusion complex"/>
    <property type="match status" value="1"/>
</dbReference>